<dbReference type="AlphaFoldDB" id="A0A1G9NW06"/>
<proteinExistence type="predicted"/>
<reference evidence="2 3" key="1">
    <citation type="submission" date="2016-10" db="EMBL/GenBank/DDBJ databases">
        <authorList>
            <person name="de Groot N.N."/>
        </authorList>
    </citation>
    <scope>NUCLEOTIDE SEQUENCE [LARGE SCALE GENOMIC DNA]</scope>
    <source>
        <strain evidence="2 3">DSM 16077</strain>
    </source>
</reference>
<dbReference type="EMBL" id="FNHG01000003">
    <property type="protein sequence ID" value="SDL90570.1"/>
    <property type="molecule type" value="Genomic_DNA"/>
</dbReference>
<evidence type="ECO:0000256" key="1">
    <source>
        <dbReference type="SAM" id="MobiDB-lite"/>
    </source>
</evidence>
<gene>
    <name evidence="2" type="ORF">SAMN04488568_10312</name>
</gene>
<accession>A0A1G9NW06</accession>
<evidence type="ECO:0000313" key="2">
    <source>
        <dbReference type="EMBL" id="SDL90570.1"/>
    </source>
</evidence>
<feature type="region of interest" description="Disordered" evidence="1">
    <location>
        <begin position="104"/>
        <end position="141"/>
    </location>
</feature>
<keyword evidence="3" id="KW-1185">Reference proteome</keyword>
<organism evidence="2 3">
    <name type="scientific">Maricaulis salignorans</name>
    <dbReference type="NCBI Taxonomy" id="144026"/>
    <lineage>
        <taxon>Bacteria</taxon>
        <taxon>Pseudomonadati</taxon>
        <taxon>Pseudomonadota</taxon>
        <taxon>Alphaproteobacteria</taxon>
        <taxon>Maricaulales</taxon>
        <taxon>Maricaulaceae</taxon>
        <taxon>Maricaulis</taxon>
    </lineage>
</organism>
<dbReference type="Proteomes" id="UP000199759">
    <property type="component" value="Unassembled WGS sequence"/>
</dbReference>
<evidence type="ECO:0000313" key="3">
    <source>
        <dbReference type="Proteomes" id="UP000199759"/>
    </source>
</evidence>
<sequence length="225" mass="24818">MLDGCTSSGGASVGANDVKELCRWSIAGRGGVADKRQGRDVVRSKGPVHVPTEWARESRWRTDFARLRALRTGALPRSGIHPFQGNGTSSRVLPWLCPDQQGWGRPDRCRKTRPPDISQFSKPARAARPRPENHAGSRPDWTCLVKGHDRAAALRALDETSPVWRPCLARVSGMALPGAGGSGIGNSIDLMDTWLAEMRACPHQFFPAIRAFCDRHDFYSRKRPV</sequence>
<name>A0A1G9NW06_9PROT</name>
<protein>
    <submittedName>
        <fullName evidence="2">Uncharacterized protein</fullName>
    </submittedName>
</protein>